<evidence type="ECO:0000256" key="3">
    <source>
        <dbReference type="ARBA" id="ARBA00023157"/>
    </source>
</evidence>
<keyword evidence="4" id="KW-0676">Redox-active center</keyword>
<dbReference type="PANTHER" id="PTHR42852">
    <property type="entry name" value="THIOL:DISULFIDE INTERCHANGE PROTEIN DSBE"/>
    <property type="match status" value="1"/>
</dbReference>
<organism evidence="7 8">
    <name type="scientific">Sphingobacterium alkalisoli</name>
    <dbReference type="NCBI Taxonomy" id="1874115"/>
    <lineage>
        <taxon>Bacteria</taxon>
        <taxon>Pseudomonadati</taxon>
        <taxon>Bacteroidota</taxon>
        <taxon>Sphingobacteriia</taxon>
        <taxon>Sphingobacteriales</taxon>
        <taxon>Sphingobacteriaceae</taxon>
        <taxon>Sphingobacterium</taxon>
    </lineage>
</organism>
<dbReference type="CDD" id="cd02966">
    <property type="entry name" value="TlpA_like_family"/>
    <property type="match status" value="1"/>
</dbReference>
<dbReference type="InterPro" id="IPR000866">
    <property type="entry name" value="AhpC/TSA"/>
</dbReference>
<dbReference type="GO" id="GO:0017004">
    <property type="term" value="P:cytochrome complex assembly"/>
    <property type="evidence" value="ECO:0007669"/>
    <property type="project" value="UniProtKB-KW"/>
</dbReference>
<dbReference type="RefSeq" id="WP_136822835.1">
    <property type="nucleotide sequence ID" value="NZ_BMJX01000009.1"/>
</dbReference>
<protein>
    <submittedName>
        <fullName evidence="7">TlpA family protein disulfide reductase</fullName>
    </submittedName>
</protein>
<gene>
    <name evidence="7" type="ORF">FAZ19_21520</name>
</gene>
<keyword evidence="5" id="KW-0732">Signal</keyword>
<dbReference type="InterPro" id="IPR028250">
    <property type="entry name" value="DsbDN"/>
</dbReference>
<dbReference type="AlphaFoldDB" id="A0A4U0GR94"/>
<sequence length="306" mass="34350">MLKFLMTVMLSSLTFLGFTQANHPVSWTVNAEKIDLLTYKVNIQATIKDPYHIYPQHSSGGGLGMPTEIKFSDTPGVAYVGVIEEKGVEDNKDKRVAYYAKGVTFSQVVRLKSDEPFILSFQVKSMACNDFMCMPPSTKQFTLTINGQTTADEKNTSSNDSLQGIATVVRYEDFEMTDTEGKVVSSKDIITKSKYTFIDFWASWCAPCRVQGREMIPLYNKYQAQGFQVIGISLDTNIEAWKKAIQQDGYAWINLSDLKGFNSAMVKKYNITAIPRNFIVDNNGEIIAKDLHGAELETRLAELFGR</sequence>
<dbReference type="Pfam" id="PF11412">
    <property type="entry name" value="DsbD_N"/>
    <property type="match status" value="1"/>
</dbReference>
<dbReference type="InterPro" id="IPR036249">
    <property type="entry name" value="Thioredoxin-like_sf"/>
</dbReference>
<feature type="chain" id="PRO_5020727563" evidence="5">
    <location>
        <begin position="22"/>
        <end position="306"/>
    </location>
</feature>
<dbReference type="Gene3D" id="2.60.40.1250">
    <property type="entry name" value="Thiol:disulfide interchange protein DsbD, N-terminal domain"/>
    <property type="match status" value="1"/>
</dbReference>
<dbReference type="GO" id="GO:0030313">
    <property type="term" value="C:cell envelope"/>
    <property type="evidence" value="ECO:0007669"/>
    <property type="project" value="UniProtKB-SubCell"/>
</dbReference>
<name>A0A4U0GR94_9SPHI</name>
<dbReference type="InterPro" id="IPR013766">
    <property type="entry name" value="Thioredoxin_domain"/>
</dbReference>
<dbReference type="Proteomes" id="UP000309872">
    <property type="component" value="Unassembled WGS sequence"/>
</dbReference>
<evidence type="ECO:0000256" key="2">
    <source>
        <dbReference type="ARBA" id="ARBA00022748"/>
    </source>
</evidence>
<dbReference type="InterPro" id="IPR050553">
    <property type="entry name" value="Thioredoxin_ResA/DsbE_sf"/>
</dbReference>
<dbReference type="InterPro" id="IPR017937">
    <property type="entry name" value="Thioredoxin_CS"/>
</dbReference>
<dbReference type="Gene3D" id="3.40.30.10">
    <property type="entry name" value="Glutaredoxin"/>
    <property type="match status" value="1"/>
</dbReference>
<dbReference type="EMBL" id="SUKA01000009">
    <property type="protein sequence ID" value="TJY61481.1"/>
    <property type="molecule type" value="Genomic_DNA"/>
</dbReference>
<reference evidence="7 8" key="1">
    <citation type="submission" date="2019-04" db="EMBL/GenBank/DDBJ databases">
        <title>Sphingobacterium olei sp. nov., isolated from oil-contaminated soil.</title>
        <authorList>
            <person name="Liu B."/>
        </authorList>
    </citation>
    <scope>NUCLEOTIDE SEQUENCE [LARGE SCALE GENOMIC DNA]</scope>
    <source>
        <strain evidence="7 8">Y3L14</strain>
    </source>
</reference>
<keyword evidence="2" id="KW-0201">Cytochrome c-type biogenesis</keyword>
<feature type="signal peptide" evidence="5">
    <location>
        <begin position="1"/>
        <end position="21"/>
    </location>
</feature>
<dbReference type="Pfam" id="PF00578">
    <property type="entry name" value="AhpC-TSA"/>
    <property type="match status" value="1"/>
</dbReference>
<dbReference type="PROSITE" id="PS00194">
    <property type="entry name" value="THIOREDOXIN_1"/>
    <property type="match status" value="1"/>
</dbReference>
<dbReference type="PANTHER" id="PTHR42852:SF6">
    <property type="entry name" value="THIOL:DISULFIDE INTERCHANGE PROTEIN DSBE"/>
    <property type="match status" value="1"/>
</dbReference>
<comment type="caution">
    <text evidence="7">The sequence shown here is derived from an EMBL/GenBank/DDBJ whole genome shotgun (WGS) entry which is preliminary data.</text>
</comment>
<evidence type="ECO:0000313" key="7">
    <source>
        <dbReference type="EMBL" id="TJY61481.1"/>
    </source>
</evidence>
<dbReference type="InterPro" id="IPR036929">
    <property type="entry name" value="DsbDN_sf"/>
</dbReference>
<evidence type="ECO:0000259" key="6">
    <source>
        <dbReference type="PROSITE" id="PS51352"/>
    </source>
</evidence>
<keyword evidence="3" id="KW-1015">Disulfide bond</keyword>
<keyword evidence="8" id="KW-1185">Reference proteome</keyword>
<evidence type="ECO:0000256" key="4">
    <source>
        <dbReference type="ARBA" id="ARBA00023284"/>
    </source>
</evidence>
<feature type="domain" description="Thioredoxin" evidence="6">
    <location>
        <begin position="165"/>
        <end position="306"/>
    </location>
</feature>
<dbReference type="PROSITE" id="PS51352">
    <property type="entry name" value="THIOREDOXIN_2"/>
    <property type="match status" value="1"/>
</dbReference>
<proteinExistence type="predicted"/>
<dbReference type="SUPFAM" id="SSF52833">
    <property type="entry name" value="Thioredoxin-like"/>
    <property type="match status" value="1"/>
</dbReference>
<accession>A0A4U0GR94</accession>
<comment type="subcellular location">
    <subcellularLocation>
        <location evidence="1">Cell envelope</location>
    </subcellularLocation>
</comment>
<evidence type="ECO:0000313" key="8">
    <source>
        <dbReference type="Proteomes" id="UP000309872"/>
    </source>
</evidence>
<evidence type="ECO:0000256" key="5">
    <source>
        <dbReference type="SAM" id="SignalP"/>
    </source>
</evidence>
<evidence type="ECO:0000256" key="1">
    <source>
        <dbReference type="ARBA" id="ARBA00004196"/>
    </source>
</evidence>
<dbReference type="OrthoDB" id="6399635at2"/>